<evidence type="ECO:0000313" key="3">
    <source>
        <dbReference type="Proteomes" id="UP001154312"/>
    </source>
</evidence>
<accession>A0A9X4JV38</accession>
<evidence type="ECO:0000256" key="1">
    <source>
        <dbReference type="SAM" id="Coils"/>
    </source>
</evidence>
<gene>
    <name evidence="2" type="ORF">L7E55_04385</name>
</gene>
<comment type="caution">
    <text evidence="2">The sequence shown here is derived from an EMBL/GenBank/DDBJ whole genome shotgun (WGS) entry which is preliminary data.</text>
</comment>
<sequence>MSLSQDLAAVGEDLVSTLKARLELLEAMQAEVQQMLEKYHQERLEMSAKLKEILAEDRLNRVEEVNKLVDSYCDDRTEAQKIWKETLAVMEKLRTHKVNKVKEKVKPKRNKFEE</sequence>
<protein>
    <submittedName>
        <fullName evidence="2">Uncharacterized protein</fullName>
    </submittedName>
</protein>
<name>A0A9X4JV38_9FIRM</name>
<reference evidence="2" key="1">
    <citation type="submission" date="2022-02" db="EMBL/GenBank/DDBJ databases">
        <authorList>
            <person name="Leng L."/>
        </authorList>
    </citation>
    <scope>NUCLEOTIDE SEQUENCE</scope>
    <source>
        <strain evidence="2">JI</strain>
    </source>
</reference>
<feature type="coiled-coil region" evidence="1">
    <location>
        <begin position="18"/>
        <end position="56"/>
    </location>
</feature>
<keyword evidence="1" id="KW-0175">Coiled coil</keyword>
<proteinExistence type="predicted"/>
<evidence type="ECO:0000313" key="2">
    <source>
        <dbReference type="EMBL" id="MDF9407601.1"/>
    </source>
</evidence>
<dbReference type="AlphaFoldDB" id="A0A9X4JV38"/>
<dbReference type="RefSeq" id="WP_277442833.1">
    <property type="nucleotide sequence ID" value="NZ_JAKOAV010000005.1"/>
</dbReference>
<dbReference type="Proteomes" id="UP001154312">
    <property type="component" value="Unassembled WGS sequence"/>
</dbReference>
<organism evidence="2 3">
    <name type="scientific">Pelotomaculum isophthalicicum JI</name>
    <dbReference type="NCBI Taxonomy" id="947010"/>
    <lineage>
        <taxon>Bacteria</taxon>
        <taxon>Bacillati</taxon>
        <taxon>Bacillota</taxon>
        <taxon>Clostridia</taxon>
        <taxon>Eubacteriales</taxon>
        <taxon>Desulfotomaculaceae</taxon>
        <taxon>Pelotomaculum</taxon>
    </lineage>
</organism>
<keyword evidence="3" id="KW-1185">Reference proteome</keyword>
<dbReference type="EMBL" id="JAKOAV010000005">
    <property type="protein sequence ID" value="MDF9407601.1"/>
    <property type="molecule type" value="Genomic_DNA"/>
</dbReference>